<dbReference type="GO" id="GO:0005829">
    <property type="term" value="C:cytosol"/>
    <property type="evidence" value="ECO:0007669"/>
    <property type="project" value="TreeGrafter"/>
</dbReference>
<dbReference type="RefSeq" id="WP_194076260.1">
    <property type="nucleotide sequence ID" value="NZ_CP061839.1"/>
</dbReference>
<dbReference type="CDD" id="cd09008">
    <property type="entry name" value="MTAN"/>
    <property type="match status" value="1"/>
</dbReference>
<dbReference type="AlphaFoldDB" id="A0A7S6WPA6"/>
<evidence type="ECO:0000313" key="2">
    <source>
        <dbReference type="EMBL" id="QOW60806.1"/>
    </source>
</evidence>
<protein>
    <submittedName>
        <fullName evidence="2">5'-methylthioadenosine/S-adenosylhomocysteine nucleosidase</fullName>
    </submittedName>
</protein>
<dbReference type="Pfam" id="PF01048">
    <property type="entry name" value="PNP_UDP_1"/>
    <property type="match status" value="1"/>
</dbReference>
<dbReference type="EMBL" id="CP061839">
    <property type="protein sequence ID" value="QOW60806.1"/>
    <property type="molecule type" value="Genomic_DNA"/>
</dbReference>
<dbReference type="GO" id="GO:0009116">
    <property type="term" value="P:nucleoside metabolic process"/>
    <property type="evidence" value="ECO:0007669"/>
    <property type="project" value="InterPro"/>
</dbReference>
<organism evidence="2 3">
    <name type="scientific">Treponema pedis</name>
    <dbReference type="NCBI Taxonomy" id="409322"/>
    <lineage>
        <taxon>Bacteria</taxon>
        <taxon>Pseudomonadati</taxon>
        <taxon>Spirochaetota</taxon>
        <taxon>Spirochaetia</taxon>
        <taxon>Spirochaetales</taxon>
        <taxon>Treponemataceae</taxon>
        <taxon>Treponema</taxon>
    </lineage>
</organism>
<dbReference type="Proteomes" id="UP000593915">
    <property type="component" value="Chromosome"/>
</dbReference>
<reference evidence="2 3" key="1">
    <citation type="submission" date="2020-09" db="EMBL/GenBank/DDBJ databases">
        <title>Characterization of Treponema spp. from bovine digital dermatitis in Korea.</title>
        <authorList>
            <person name="Espiritu H.M."/>
            <person name="Cho Y.I."/>
            <person name="Mamuad L."/>
        </authorList>
    </citation>
    <scope>NUCLEOTIDE SEQUENCE [LARGE SCALE GENOMIC DNA]</scope>
    <source>
        <strain evidence="2 3">KS1</strain>
    </source>
</reference>
<evidence type="ECO:0000259" key="1">
    <source>
        <dbReference type="Pfam" id="PF01048"/>
    </source>
</evidence>
<name>A0A7S6WPA6_9SPIR</name>
<sequence>MKKAGILVAVEMKAIIKKYGKAKKTVNIRNFTVPVYKIGNYELFVLSSGAGEIAAAAGTQFLISECKVEVVFNFGIVGGLTESISEHRVCIVKNVVHYDFDTSQADTAETGKYEIYPSIYIPATPALIEKAVKIMPDLIPVTCASGDKFIANPEQKQLLHKQFNADICEMEAAGIILTCNMNKIPCMLIKMVSDGINGGAEEFYREFDNASMHCLDIIDTIIRSLDD</sequence>
<feature type="domain" description="Nucleoside phosphorylase" evidence="1">
    <location>
        <begin position="11"/>
        <end position="223"/>
    </location>
</feature>
<proteinExistence type="predicted"/>
<dbReference type="GO" id="GO:0008782">
    <property type="term" value="F:adenosylhomocysteine nucleosidase activity"/>
    <property type="evidence" value="ECO:0007669"/>
    <property type="project" value="TreeGrafter"/>
</dbReference>
<dbReference type="GO" id="GO:0008930">
    <property type="term" value="F:methylthioadenosine nucleosidase activity"/>
    <property type="evidence" value="ECO:0007669"/>
    <property type="project" value="TreeGrafter"/>
</dbReference>
<evidence type="ECO:0000313" key="3">
    <source>
        <dbReference type="Proteomes" id="UP000593915"/>
    </source>
</evidence>
<dbReference type="PANTHER" id="PTHR46832:SF1">
    <property type="entry name" value="5'-METHYLTHIOADENOSINE_S-ADENOSYLHOMOCYSTEINE NUCLEOSIDASE"/>
    <property type="match status" value="1"/>
</dbReference>
<accession>A0A7S6WPA6</accession>
<dbReference type="InterPro" id="IPR000845">
    <property type="entry name" value="Nucleoside_phosphorylase_d"/>
</dbReference>
<dbReference type="PANTHER" id="PTHR46832">
    <property type="entry name" value="5'-METHYLTHIOADENOSINE/S-ADENOSYLHOMOCYSTEINE NUCLEOSIDASE"/>
    <property type="match status" value="1"/>
</dbReference>
<dbReference type="SUPFAM" id="SSF53167">
    <property type="entry name" value="Purine and uridine phosphorylases"/>
    <property type="match status" value="1"/>
</dbReference>
<dbReference type="GO" id="GO:0019284">
    <property type="term" value="P:L-methionine salvage from S-adenosylmethionine"/>
    <property type="evidence" value="ECO:0007669"/>
    <property type="project" value="TreeGrafter"/>
</dbReference>
<gene>
    <name evidence="2" type="ORF">IFE08_13645</name>
</gene>
<dbReference type="InterPro" id="IPR035994">
    <property type="entry name" value="Nucleoside_phosphorylase_sf"/>
</dbReference>
<dbReference type="Gene3D" id="3.40.50.1580">
    <property type="entry name" value="Nucleoside phosphorylase domain"/>
    <property type="match status" value="1"/>
</dbReference>